<evidence type="ECO:0000313" key="2">
    <source>
        <dbReference type="EMBL" id="MPC75044.1"/>
    </source>
</evidence>
<protein>
    <submittedName>
        <fullName evidence="2">Uncharacterized protein</fullName>
    </submittedName>
</protein>
<evidence type="ECO:0000256" key="1">
    <source>
        <dbReference type="SAM" id="MobiDB-lite"/>
    </source>
</evidence>
<sequence>MMGNFAVNMWQHKNNYLLTTYRVLPLSTLRSGSWPSVFPSWRPATPAAFPLRAQGVASSSLSEHRNSSRKFGYSLA</sequence>
<comment type="caution">
    <text evidence="2">The sequence shown here is derived from an EMBL/GenBank/DDBJ whole genome shotgun (WGS) entry which is preliminary data.</text>
</comment>
<accession>A0A5B7I2S2</accession>
<gene>
    <name evidence="2" type="ORF">E2C01_069428</name>
</gene>
<reference evidence="2 3" key="1">
    <citation type="submission" date="2019-05" db="EMBL/GenBank/DDBJ databases">
        <title>Another draft genome of Portunus trituberculatus and its Hox gene families provides insights of decapod evolution.</title>
        <authorList>
            <person name="Jeong J.-H."/>
            <person name="Song I."/>
            <person name="Kim S."/>
            <person name="Choi T."/>
            <person name="Kim D."/>
            <person name="Ryu S."/>
            <person name="Kim W."/>
        </authorList>
    </citation>
    <scope>NUCLEOTIDE SEQUENCE [LARGE SCALE GENOMIC DNA]</scope>
    <source>
        <tissue evidence="2">Muscle</tissue>
    </source>
</reference>
<evidence type="ECO:0000313" key="3">
    <source>
        <dbReference type="Proteomes" id="UP000324222"/>
    </source>
</evidence>
<dbReference type="AlphaFoldDB" id="A0A5B7I2S2"/>
<name>A0A5B7I2S2_PORTR</name>
<proteinExistence type="predicted"/>
<dbReference type="EMBL" id="VSRR010040240">
    <property type="protein sequence ID" value="MPC75044.1"/>
    <property type="molecule type" value="Genomic_DNA"/>
</dbReference>
<organism evidence="2 3">
    <name type="scientific">Portunus trituberculatus</name>
    <name type="common">Swimming crab</name>
    <name type="synonym">Neptunus trituberculatus</name>
    <dbReference type="NCBI Taxonomy" id="210409"/>
    <lineage>
        <taxon>Eukaryota</taxon>
        <taxon>Metazoa</taxon>
        <taxon>Ecdysozoa</taxon>
        <taxon>Arthropoda</taxon>
        <taxon>Crustacea</taxon>
        <taxon>Multicrustacea</taxon>
        <taxon>Malacostraca</taxon>
        <taxon>Eumalacostraca</taxon>
        <taxon>Eucarida</taxon>
        <taxon>Decapoda</taxon>
        <taxon>Pleocyemata</taxon>
        <taxon>Brachyura</taxon>
        <taxon>Eubrachyura</taxon>
        <taxon>Portunoidea</taxon>
        <taxon>Portunidae</taxon>
        <taxon>Portuninae</taxon>
        <taxon>Portunus</taxon>
    </lineage>
</organism>
<keyword evidence="3" id="KW-1185">Reference proteome</keyword>
<feature type="region of interest" description="Disordered" evidence="1">
    <location>
        <begin position="56"/>
        <end position="76"/>
    </location>
</feature>
<dbReference type="Proteomes" id="UP000324222">
    <property type="component" value="Unassembled WGS sequence"/>
</dbReference>